<evidence type="ECO:0000313" key="3">
    <source>
        <dbReference type="Proteomes" id="UP000017836"/>
    </source>
</evidence>
<feature type="region of interest" description="Disordered" evidence="1">
    <location>
        <begin position="18"/>
        <end position="41"/>
    </location>
</feature>
<dbReference type="AlphaFoldDB" id="W1P3J7"/>
<sequence>MSCYTYALALQRRILEDSNSLGDSSGDRERERFAKAEEVGRGRRDRQGRGILLANPVKIPNKMVASQKDSVCETLN</sequence>
<accession>W1P3J7</accession>
<protein>
    <submittedName>
        <fullName evidence="2">Uncharacterized protein</fullName>
    </submittedName>
</protein>
<feature type="compositionally biased region" description="Basic and acidic residues" evidence="1">
    <location>
        <begin position="25"/>
        <end position="41"/>
    </location>
</feature>
<gene>
    <name evidence="2" type="ORF">AMTR_s00002p00271120</name>
</gene>
<dbReference type="Proteomes" id="UP000017836">
    <property type="component" value="Unassembled WGS sequence"/>
</dbReference>
<proteinExistence type="predicted"/>
<dbReference type="HOGENOM" id="CLU_2657742_0_0_1"/>
<dbReference type="EMBL" id="KI394767">
    <property type="protein sequence ID" value="ERN01535.1"/>
    <property type="molecule type" value="Genomic_DNA"/>
</dbReference>
<evidence type="ECO:0000256" key="1">
    <source>
        <dbReference type="SAM" id="MobiDB-lite"/>
    </source>
</evidence>
<name>W1P3J7_AMBTC</name>
<dbReference type="Gramene" id="ERN01535">
    <property type="protein sequence ID" value="ERN01535"/>
    <property type="gene ID" value="AMTR_s00002p00271120"/>
</dbReference>
<reference evidence="3" key="1">
    <citation type="journal article" date="2013" name="Science">
        <title>The Amborella genome and the evolution of flowering plants.</title>
        <authorList>
            <consortium name="Amborella Genome Project"/>
        </authorList>
    </citation>
    <scope>NUCLEOTIDE SEQUENCE [LARGE SCALE GENOMIC DNA]</scope>
</reference>
<keyword evidence="3" id="KW-1185">Reference proteome</keyword>
<organism evidence="2 3">
    <name type="scientific">Amborella trichopoda</name>
    <dbReference type="NCBI Taxonomy" id="13333"/>
    <lineage>
        <taxon>Eukaryota</taxon>
        <taxon>Viridiplantae</taxon>
        <taxon>Streptophyta</taxon>
        <taxon>Embryophyta</taxon>
        <taxon>Tracheophyta</taxon>
        <taxon>Spermatophyta</taxon>
        <taxon>Magnoliopsida</taxon>
        <taxon>Amborellales</taxon>
        <taxon>Amborellaceae</taxon>
        <taxon>Amborella</taxon>
    </lineage>
</organism>
<evidence type="ECO:0000313" key="2">
    <source>
        <dbReference type="EMBL" id="ERN01535.1"/>
    </source>
</evidence>